<dbReference type="PRINTS" id="PR00046">
    <property type="entry name" value="SIGMA70FCT"/>
</dbReference>
<dbReference type="CDD" id="cd06171">
    <property type="entry name" value="Sigma70_r4"/>
    <property type="match status" value="1"/>
</dbReference>
<protein>
    <submittedName>
        <fullName evidence="9">RNA polymerase sigma factor SigF</fullName>
    </submittedName>
</protein>
<evidence type="ECO:0000313" key="10">
    <source>
        <dbReference type="Proteomes" id="UP000638263"/>
    </source>
</evidence>
<accession>A0A917VL42</accession>
<dbReference type="InterPro" id="IPR036388">
    <property type="entry name" value="WH-like_DNA-bd_sf"/>
</dbReference>
<evidence type="ECO:0000259" key="8">
    <source>
        <dbReference type="Pfam" id="PF04545"/>
    </source>
</evidence>
<dbReference type="Pfam" id="PF04545">
    <property type="entry name" value="Sigma70_r4"/>
    <property type="match status" value="1"/>
</dbReference>
<dbReference type="GO" id="GO:0016987">
    <property type="term" value="F:sigma factor activity"/>
    <property type="evidence" value="ECO:0007669"/>
    <property type="project" value="UniProtKB-KW"/>
</dbReference>
<name>A0A917VL42_9NOCA</name>
<evidence type="ECO:0000313" key="9">
    <source>
        <dbReference type="EMBL" id="GGK91862.1"/>
    </source>
</evidence>
<feature type="domain" description="RNA polymerase sigma-70 region 4" evidence="8">
    <location>
        <begin position="235"/>
        <end position="283"/>
    </location>
</feature>
<dbReference type="NCBIfam" id="TIGR02980">
    <property type="entry name" value="SigBFG"/>
    <property type="match status" value="1"/>
</dbReference>
<evidence type="ECO:0000256" key="1">
    <source>
        <dbReference type="ARBA" id="ARBA00023015"/>
    </source>
</evidence>
<dbReference type="AlphaFoldDB" id="A0A917VL42"/>
<proteinExistence type="predicted"/>
<dbReference type="Pfam" id="PF04539">
    <property type="entry name" value="Sigma70_r3"/>
    <property type="match status" value="1"/>
</dbReference>
<dbReference type="InterPro" id="IPR000943">
    <property type="entry name" value="RNA_pol_sigma70"/>
</dbReference>
<dbReference type="NCBIfam" id="TIGR02937">
    <property type="entry name" value="sigma70-ECF"/>
    <property type="match status" value="1"/>
</dbReference>
<reference evidence="9" key="2">
    <citation type="submission" date="2020-09" db="EMBL/GenBank/DDBJ databases">
        <authorList>
            <person name="Sun Q."/>
            <person name="Zhou Y."/>
        </authorList>
    </citation>
    <scope>NUCLEOTIDE SEQUENCE</scope>
    <source>
        <strain evidence="9">CGMCC 4.3508</strain>
    </source>
</reference>
<sequence>MGKPEEPLVNETTEAITDHRPEDRAASTGHMPGDGDSYDNIEPLFAELAALAPEDPRRRAVREQIVRRCLPLAEHIARRFAGRGEAFDDLLQISRLGLVQAVDRFDEARGSSFLSFAIPTIMGEVRRHFRDHTWAVRVPRGTKELHLRIGPATETLYQRLGRMPTAREIAAELDADLTDVTRALIAGNAHTSNSLDATGDDQDDDTSPPAVLARLGGEDPCYRLLEDAMTLRPLIAQLPQRERQILVWRYFANMTQVQIAERLDISQMQVSRILAKTLRTLREQALAEPEDAGSITTAA</sequence>
<dbReference type="SUPFAM" id="SSF88946">
    <property type="entry name" value="Sigma2 domain of RNA polymerase sigma factors"/>
    <property type="match status" value="1"/>
</dbReference>
<dbReference type="InterPro" id="IPR007627">
    <property type="entry name" value="RNA_pol_sigma70_r2"/>
</dbReference>
<dbReference type="PANTHER" id="PTHR30385">
    <property type="entry name" value="SIGMA FACTOR F FLAGELLAR"/>
    <property type="match status" value="1"/>
</dbReference>
<dbReference type="Gene3D" id="1.20.120.1810">
    <property type="match status" value="1"/>
</dbReference>
<keyword evidence="1" id="KW-0805">Transcription regulation</keyword>
<dbReference type="InterPro" id="IPR013324">
    <property type="entry name" value="RNA_pol_sigma_r3/r4-like"/>
</dbReference>
<evidence type="ECO:0000256" key="3">
    <source>
        <dbReference type="ARBA" id="ARBA00023125"/>
    </source>
</evidence>
<keyword evidence="4" id="KW-0804">Transcription</keyword>
<dbReference type="GO" id="GO:0003677">
    <property type="term" value="F:DNA binding"/>
    <property type="evidence" value="ECO:0007669"/>
    <property type="project" value="UniProtKB-KW"/>
</dbReference>
<dbReference type="Proteomes" id="UP000638263">
    <property type="component" value="Unassembled WGS sequence"/>
</dbReference>
<dbReference type="InterPro" id="IPR007624">
    <property type="entry name" value="RNA_pol_sigma70_r3"/>
</dbReference>
<dbReference type="InterPro" id="IPR013325">
    <property type="entry name" value="RNA_pol_sigma_r2"/>
</dbReference>
<feature type="region of interest" description="Disordered" evidence="5">
    <location>
        <begin position="1"/>
        <end position="35"/>
    </location>
</feature>
<dbReference type="Pfam" id="PF04542">
    <property type="entry name" value="Sigma70_r2"/>
    <property type="match status" value="1"/>
</dbReference>
<organism evidence="9 10">
    <name type="scientific">Nocardia jinanensis</name>
    <dbReference type="NCBI Taxonomy" id="382504"/>
    <lineage>
        <taxon>Bacteria</taxon>
        <taxon>Bacillati</taxon>
        <taxon>Actinomycetota</taxon>
        <taxon>Actinomycetes</taxon>
        <taxon>Mycobacteriales</taxon>
        <taxon>Nocardiaceae</taxon>
        <taxon>Nocardia</taxon>
    </lineage>
</organism>
<comment type="caution">
    <text evidence="9">The sequence shown here is derived from an EMBL/GenBank/DDBJ whole genome shotgun (WGS) entry which is preliminary data.</text>
</comment>
<evidence type="ECO:0000256" key="4">
    <source>
        <dbReference type="ARBA" id="ARBA00023163"/>
    </source>
</evidence>
<dbReference type="Gene3D" id="1.10.10.10">
    <property type="entry name" value="Winged helix-like DNA-binding domain superfamily/Winged helix DNA-binding domain"/>
    <property type="match status" value="2"/>
</dbReference>
<evidence type="ECO:0000259" key="6">
    <source>
        <dbReference type="Pfam" id="PF04539"/>
    </source>
</evidence>
<dbReference type="InterPro" id="IPR014284">
    <property type="entry name" value="RNA_pol_sigma-70_dom"/>
</dbReference>
<gene>
    <name evidence="9" type="ORF">GCM10011588_02810</name>
</gene>
<dbReference type="InterPro" id="IPR014322">
    <property type="entry name" value="RNA_pol_sigma-B/F/G"/>
</dbReference>
<evidence type="ECO:0000256" key="5">
    <source>
        <dbReference type="SAM" id="MobiDB-lite"/>
    </source>
</evidence>
<dbReference type="GO" id="GO:0006352">
    <property type="term" value="P:DNA-templated transcription initiation"/>
    <property type="evidence" value="ECO:0007669"/>
    <property type="project" value="InterPro"/>
</dbReference>
<feature type="domain" description="RNA polymerase sigma-70 region 3" evidence="6">
    <location>
        <begin position="148"/>
        <end position="212"/>
    </location>
</feature>
<keyword evidence="10" id="KW-1185">Reference proteome</keyword>
<reference evidence="9" key="1">
    <citation type="journal article" date="2014" name="Int. J. Syst. Evol. Microbiol.">
        <title>Complete genome sequence of Corynebacterium casei LMG S-19264T (=DSM 44701T), isolated from a smear-ripened cheese.</title>
        <authorList>
            <consortium name="US DOE Joint Genome Institute (JGI-PGF)"/>
            <person name="Walter F."/>
            <person name="Albersmeier A."/>
            <person name="Kalinowski J."/>
            <person name="Ruckert C."/>
        </authorList>
    </citation>
    <scope>NUCLEOTIDE SEQUENCE</scope>
    <source>
        <strain evidence="9">CGMCC 4.3508</strain>
    </source>
</reference>
<dbReference type="InterPro" id="IPR007630">
    <property type="entry name" value="RNA_pol_sigma70_r4"/>
</dbReference>
<keyword evidence="2" id="KW-0731">Sigma factor</keyword>
<keyword evidence="3" id="KW-0238">DNA-binding</keyword>
<dbReference type="EMBL" id="BMMH01000001">
    <property type="protein sequence ID" value="GGK91862.1"/>
    <property type="molecule type" value="Genomic_DNA"/>
</dbReference>
<feature type="domain" description="RNA polymerase sigma-70 region 2" evidence="7">
    <location>
        <begin position="65"/>
        <end position="134"/>
    </location>
</feature>
<dbReference type="PANTHER" id="PTHR30385:SF4">
    <property type="entry name" value="RNA POLYMERASE SIGMA-E FACTOR"/>
    <property type="match status" value="1"/>
</dbReference>
<evidence type="ECO:0000256" key="2">
    <source>
        <dbReference type="ARBA" id="ARBA00023082"/>
    </source>
</evidence>
<feature type="compositionally biased region" description="Basic and acidic residues" evidence="5">
    <location>
        <begin position="16"/>
        <end position="25"/>
    </location>
</feature>
<evidence type="ECO:0000259" key="7">
    <source>
        <dbReference type="Pfam" id="PF04542"/>
    </source>
</evidence>
<dbReference type="SUPFAM" id="SSF88659">
    <property type="entry name" value="Sigma3 and sigma4 domains of RNA polymerase sigma factors"/>
    <property type="match status" value="2"/>
</dbReference>